<reference evidence="1 2" key="1">
    <citation type="submission" date="2020-04" db="EMBL/GenBank/DDBJ databases">
        <title>Draft genome sequence of Caldanaerobacter sunterraneus. strain 1523vc isolated from Griffin hot spring, Kamchatka, Russia.</title>
        <authorList>
            <person name="Toshchakov S.V."/>
            <person name="Podosokorskaya O.A."/>
            <person name="Kublanov I.V."/>
            <person name="Korzhenkov A."/>
            <person name="Patrushev M.V."/>
        </authorList>
    </citation>
    <scope>NUCLEOTIDE SEQUENCE [LARGE SCALE GENOMIC DNA]</scope>
    <source>
        <strain evidence="1 2">1523vc</strain>
    </source>
</reference>
<proteinExistence type="predicted"/>
<dbReference type="RefSeq" id="WP_170270659.1">
    <property type="nucleotide sequence ID" value="NZ_JABEQB010000009.1"/>
</dbReference>
<accession>A0A7Y2PMA9</accession>
<protein>
    <submittedName>
        <fullName evidence="1">Uncharacterized protein</fullName>
    </submittedName>
</protein>
<dbReference type="AlphaFoldDB" id="A0A7Y2PMA9"/>
<sequence>MLVFATGLVISLMLTGTFPAIKVSTDQLKQIKDYKIIEDRIKKGEGTLQKIGEAYKDPVTGKIYIIDKNQ</sequence>
<comment type="caution">
    <text evidence="1">The sequence shown here is derived from an EMBL/GenBank/DDBJ whole genome shotgun (WGS) entry which is preliminary data.</text>
</comment>
<evidence type="ECO:0000313" key="2">
    <source>
        <dbReference type="Proteomes" id="UP000529861"/>
    </source>
</evidence>
<evidence type="ECO:0000313" key="1">
    <source>
        <dbReference type="EMBL" id="NNG66461.1"/>
    </source>
</evidence>
<organism evidence="1 2">
    <name type="scientific">Caldanaerobacter subterraneus</name>
    <dbReference type="NCBI Taxonomy" id="911092"/>
    <lineage>
        <taxon>Bacteria</taxon>
        <taxon>Bacillati</taxon>
        <taxon>Bacillota</taxon>
        <taxon>Clostridia</taxon>
        <taxon>Thermoanaerobacterales</taxon>
        <taxon>Thermoanaerobacteraceae</taxon>
        <taxon>Caldanaerobacter</taxon>
    </lineage>
</organism>
<gene>
    <name evidence="1" type="ORF">HKI81_04300</name>
</gene>
<dbReference type="EMBL" id="JABEQB010000009">
    <property type="protein sequence ID" value="NNG66461.1"/>
    <property type="molecule type" value="Genomic_DNA"/>
</dbReference>
<dbReference type="Proteomes" id="UP000529861">
    <property type="component" value="Unassembled WGS sequence"/>
</dbReference>
<name>A0A7Y2PMA9_9THEO</name>